<proteinExistence type="predicted"/>
<evidence type="ECO:0000313" key="2">
    <source>
        <dbReference type="EMBL" id="CAD5116313.1"/>
    </source>
</evidence>
<dbReference type="OrthoDB" id="522106at2759"/>
<dbReference type="InterPro" id="IPR040760">
    <property type="entry name" value="Tex55"/>
</dbReference>
<gene>
    <name evidence="2" type="ORF">DGYR_LOCUS4950</name>
</gene>
<reference evidence="2 3" key="1">
    <citation type="submission" date="2020-08" db="EMBL/GenBank/DDBJ databases">
        <authorList>
            <person name="Hejnol A."/>
        </authorList>
    </citation>
    <scope>NUCLEOTIDE SEQUENCE [LARGE SCALE GENOMIC DNA]</scope>
</reference>
<dbReference type="InterPro" id="IPR048377">
    <property type="entry name" value="TEX55_DD"/>
</dbReference>
<dbReference type="CDD" id="cd22975">
    <property type="entry name" value="DD_TEX55"/>
    <property type="match status" value="1"/>
</dbReference>
<feature type="region of interest" description="Disordered" evidence="1">
    <location>
        <begin position="99"/>
        <end position="118"/>
    </location>
</feature>
<comment type="caution">
    <text evidence="2">The sequence shown here is derived from an EMBL/GenBank/DDBJ whole genome shotgun (WGS) entry which is preliminary data.</text>
</comment>
<evidence type="ECO:0000256" key="1">
    <source>
        <dbReference type="SAM" id="MobiDB-lite"/>
    </source>
</evidence>
<sequence>MDGNEKTADNTRKSIVRINEQEINVKEESINGEEKEDEENEIEDDFKGIDPYQRAMEYLSKNDIFELFQSLTAGLVLSRPQKSIQYMINEIDKIRQAKEAKNGSLVPDQMDPYKDPPEHKATIQEMFTSINVDNK</sequence>
<protein>
    <submittedName>
        <fullName evidence="2">Uncharacterized protein</fullName>
    </submittedName>
</protein>
<organism evidence="2 3">
    <name type="scientific">Dimorphilus gyrociliatus</name>
    <dbReference type="NCBI Taxonomy" id="2664684"/>
    <lineage>
        <taxon>Eukaryota</taxon>
        <taxon>Metazoa</taxon>
        <taxon>Spiralia</taxon>
        <taxon>Lophotrochozoa</taxon>
        <taxon>Annelida</taxon>
        <taxon>Polychaeta</taxon>
        <taxon>Polychaeta incertae sedis</taxon>
        <taxon>Dinophilidae</taxon>
        <taxon>Dimorphilus</taxon>
    </lineage>
</organism>
<name>A0A7I8VJ52_9ANNE</name>
<accession>A0A7I8VJ52</accession>
<dbReference type="AlphaFoldDB" id="A0A7I8VJ52"/>
<dbReference type="Proteomes" id="UP000549394">
    <property type="component" value="Unassembled WGS sequence"/>
</dbReference>
<dbReference type="EMBL" id="CAJFCJ010000006">
    <property type="protein sequence ID" value="CAD5116313.1"/>
    <property type="molecule type" value="Genomic_DNA"/>
</dbReference>
<keyword evidence="3" id="KW-1185">Reference proteome</keyword>
<dbReference type="Pfam" id="PF17819">
    <property type="entry name" value="Tex55"/>
    <property type="match status" value="1"/>
</dbReference>
<evidence type="ECO:0000313" key="3">
    <source>
        <dbReference type="Proteomes" id="UP000549394"/>
    </source>
</evidence>